<protein>
    <recommendedName>
        <fullName evidence="4">Lipoprotein</fullName>
    </recommendedName>
</protein>
<evidence type="ECO:0000313" key="2">
    <source>
        <dbReference type="EMBL" id="MEU9578848.1"/>
    </source>
</evidence>
<evidence type="ECO:0000256" key="1">
    <source>
        <dbReference type="SAM" id="MobiDB-lite"/>
    </source>
</evidence>
<organism evidence="2 3">
    <name type="scientific">Streptomyces chilikensis</name>
    <dbReference type="NCBI Taxonomy" id="1194079"/>
    <lineage>
        <taxon>Bacteria</taxon>
        <taxon>Bacillati</taxon>
        <taxon>Actinomycetota</taxon>
        <taxon>Actinomycetes</taxon>
        <taxon>Kitasatosporales</taxon>
        <taxon>Streptomycetaceae</taxon>
        <taxon>Streptomyces</taxon>
    </lineage>
</organism>
<feature type="region of interest" description="Disordered" evidence="1">
    <location>
        <begin position="376"/>
        <end position="413"/>
    </location>
</feature>
<keyword evidence="3" id="KW-1185">Reference proteome</keyword>
<gene>
    <name evidence="2" type="ORF">AB0D95_16555</name>
</gene>
<evidence type="ECO:0000313" key="3">
    <source>
        <dbReference type="Proteomes" id="UP001551584"/>
    </source>
</evidence>
<accession>A0ABV3ERK6</accession>
<evidence type="ECO:0008006" key="4">
    <source>
        <dbReference type="Google" id="ProtNLM"/>
    </source>
</evidence>
<feature type="compositionally biased region" description="Low complexity" evidence="1">
    <location>
        <begin position="376"/>
        <end position="393"/>
    </location>
</feature>
<sequence length="413" mass="43787">MERKRVVGVVAALGLAAAGCAPGTPGAQELLTRRAEALLDGDRAAFAATGDASRWEPLHALPLAAWRYGAVEVTGRSEDTATVETELRYRLDRDAGDATARRVLTLTRDDGGTWRVTADRPARGEAEQLWDQDAGLRTAATPRTLAVAAGEEDPRDYTPLGDAAARAVGEAWDTRVRPVVVVPESTDAMARLLDAPASVHRRTAAVTTPGDAPRVVVNPEAFGTLGEEARQIVVTHETTHVALRARTTGRTPMWLSEGCADWTAYRGSGRDPAEAAPALAREVRGGRTPPHLPTDREFAFGGDAGTVGRAYEGAWLACRLVADRWGEGTVRALYDAAGADGEEAALREVLGVDRAGFTALWQADLRRELGARRTAVRAARAAGRRAGPTASAPRPRRGPARPCGGAAPRRRAG</sequence>
<comment type="caution">
    <text evidence="2">The sequence shown here is derived from an EMBL/GenBank/DDBJ whole genome shotgun (WGS) entry which is preliminary data.</text>
</comment>
<dbReference type="RefSeq" id="WP_359273291.1">
    <property type="nucleotide sequence ID" value="NZ_JBEZNA010000035.1"/>
</dbReference>
<dbReference type="PROSITE" id="PS51257">
    <property type="entry name" value="PROKAR_LIPOPROTEIN"/>
    <property type="match status" value="1"/>
</dbReference>
<dbReference type="EMBL" id="JBEZNA010000035">
    <property type="protein sequence ID" value="MEU9578848.1"/>
    <property type="molecule type" value="Genomic_DNA"/>
</dbReference>
<reference evidence="2 3" key="1">
    <citation type="submission" date="2024-06" db="EMBL/GenBank/DDBJ databases">
        <title>The Natural Products Discovery Center: Release of the First 8490 Sequenced Strains for Exploring Actinobacteria Biosynthetic Diversity.</title>
        <authorList>
            <person name="Kalkreuter E."/>
            <person name="Kautsar S.A."/>
            <person name="Yang D."/>
            <person name="Bader C.D."/>
            <person name="Teijaro C.N."/>
            <person name="Fluegel L."/>
            <person name="Davis C.M."/>
            <person name="Simpson J.R."/>
            <person name="Lauterbach L."/>
            <person name="Steele A.D."/>
            <person name="Gui C."/>
            <person name="Meng S."/>
            <person name="Li G."/>
            <person name="Viehrig K."/>
            <person name="Ye F."/>
            <person name="Su P."/>
            <person name="Kiefer A.F."/>
            <person name="Nichols A."/>
            <person name="Cepeda A.J."/>
            <person name="Yan W."/>
            <person name="Fan B."/>
            <person name="Jiang Y."/>
            <person name="Adhikari A."/>
            <person name="Zheng C.-J."/>
            <person name="Schuster L."/>
            <person name="Cowan T.M."/>
            <person name="Smanski M.J."/>
            <person name="Chevrette M.G."/>
            <person name="De Carvalho L.P.S."/>
            <person name="Shen B."/>
        </authorList>
    </citation>
    <scope>NUCLEOTIDE SEQUENCE [LARGE SCALE GENOMIC DNA]</scope>
    <source>
        <strain evidence="2 3">NPDC048117</strain>
    </source>
</reference>
<dbReference type="Proteomes" id="UP001551584">
    <property type="component" value="Unassembled WGS sequence"/>
</dbReference>
<proteinExistence type="predicted"/>
<name>A0ABV3ERK6_9ACTN</name>